<comment type="caution">
    <text evidence="2">The sequence shown here is derived from an EMBL/GenBank/DDBJ whole genome shotgun (WGS) entry which is preliminary data.</text>
</comment>
<evidence type="ECO:0000313" key="2">
    <source>
        <dbReference type="EMBL" id="RCK67674.1"/>
    </source>
</evidence>
<dbReference type="Pfam" id="PF12622">
    <property type="entry name" value="NpwBP"/>
    <property type="match status" value="1"/>
</dbReference>
<dbReference type="STRING" id="5486.A0A367YPC1"/>
<dbReference type="AlphaFoldDB" id="A0A367YPC1"/>
<feature type="region of interest" description="Disordered" evidence="1">
    <location>
        <begin position="170"/>
        <end position="232"/>
    </location>
</feature>
<protein>
    <submittedName>
        <fullName evidence="2">Uncharacterized protein</fullName>
    </submittedName>
</protein>
<organism evidence="2 3">
    <name type="scientific">Candida viswanathii</name>
    <dbReference type="NCBI Taxonomy" id="5486"/>
    <lineage>
        <taxon>Eukaryota</taxon>
        <taxon>Fungi</taxon>
        <taxon>Dikarya</taxon>
        <taxon>Ascomycota</taxon>
        <taxon>Saccharomycotina</taxon>
        <taxon>Pichiomycetes</taxon>
        <taxon>Debaryomycetaceae</taxon>
        <taxon>Candida/Lodderomyces clade</taxon>
        <taxon>Candida</taxon>
    </lineage>
</organism>
<reference evidence="2 3" key="1">
    <citation type="submission" date="2018-06" db="EMBL/GenBank/DDBJ databases">
        <title>Whole genome sequencing of Candida tropicalis (genome annotated by CSBL at Korea University).</title>
        <authorList>
            <person name="Ahn J."/>
        </authorList>
    </citation>
    <scope>NUCLEOTIDE SEQUENCE [LARGE SCALE GENOMIC DNA]</scope>
    <source>
        <strain evidence="2 3">ATCC 20962</strain>
    </source>
</reference>
<proteinExistence type="predicted"/>
<gene>
    <name evidence="2" type="ORF">Cantr_03081</name>
</gene>
<name>A0A367YPC1_9ASCO</name>
<evidence type="ECO:0000256" key="1">
    <source>
        <dbReference type="SAM" id="MobiDB-lite"/>
    </source>
</evidence>
<evidence type="ECO:0000313" key="3">
    <source>
        <dbReference type="Proteomes" id="UP000253472"/>
    </source>
</evidence>
<sequence length="232" mass="27146">MIRGNWNLADEFKKNERKQVSKIQQRQKHQHKLAKLSKTDPIKLYYRIERLEQQQDKSDKDNEYLQSLKDDWSFIEKNNLHSNKIKPFLQEKQKKEKEKLKQQSKLWGLKSVYFNPELNPLGKVPDVDSLSHQPSQPLQNLTLPLKTKLVKYEPDPLVKELGITCPSGEPPRFYKVIQNTSKSKPKKKKEEEEEEPEDALPNIADPLKSSDEEDEANSSEDEQLSAKRVKLS</sequence>
<dbReference type="EMBL" id="QLNQ01000001">
    <property type="protein sequence ID" value="RCK67674.1"/>
    <property type="molecule type" value="Genomic_DNA"/>
</dbReference>
<dbReference type="OrthoDB" id="4091959at2759"/>
<accession>A0A367YPC1</accession>
<feature type="compositionally biased region" description="Acidic residues" evidence="1">
    <location>
        <begin position="211"/>
        <end position="223"/>
    </location>
</feature>
<keyword evidence="3" id="KW-1185">Reference proteome</keyword>
<dbReference type="Proteomes" id="UP000253472">
    <property type="component" value="Unassembled WGS sequence"/>
</dbReference>